<keyword evidence="5" id="KW-1185">Reference proteome</keyword>
<dbReference type="CDD" id="cd00995">
    <property type="entry name" value="PBP2_NikA_DppA_OppA_like"/>
    <property type="match status" value="1"/>
</dbReference>
<dbReference type="GO" id="GO:0015833">
    <property type="term" value="P:peptide transport"/>
    <property type="evidence" value="ECO:0007669"/>
    <property type="project" value="TreeGrafter"/>
</dbReference>
<dbReference type="STRING" id="2041.AERYTH_06890"/>
<dbReference type="Proteomes" id="UP000067689">
    <property type="component" value="Chromosome"/>
</dbReference>
<dbReference type="PIRSF" id="PIRSF002741">
    <property type="entry name" value="MppA"/>
    <property type="match status" value="1"/>
</dbReference>
<organism evidence="4 5">
    <name type="scientific">Aeromicrobium erythreum</name>
    <dbReference type="NCBI Taxonomy" id="2041"/>
    <lineage>
        <taxon>Bacteria</taxon>
        <taxon>Bacillati</taxon>
        <taxon>Actinomycetota</taxon>
        <taxon>Actinomycetes</taxon>
        <taxon>Propionibacteriales</taxon>
        <taxon>Nocardioidaceae</taxon>
        <taxon>Aeromicrobium</taxon>
    </lineage>
</organism>
<dbReference type="PANTHER" id="PTHR30290">
    <property type="entry name" value="PERIPLASMIC BINDING COMPONENT OF ABC TRANSPORTER"/>
    <property type="match status" value="1"/>
</dbReference>
<evidence type="ECO:0000256" key="2">
    <source>
        <dbReference type="SAM" id="SignalP"/>
    </source>
</evidence>
<sequence length="541" mass="58969">MRLSRRTRVAGVALLAAGSLVLAACGGGGDDSGSTDSVITNFSTEPQNPLVPTSTNETGGGRAVDLLFAGLVSYQKDGSSVNEVAESIESDDNVTWTVKLKDWKFSDGTPVTAKSFVDAWNYGALSTNKQLNSYFFYPIKGFDAVQAEKPTAKTLEGLKVVDDKTFTIELNQAEADFPARLGYSAFYPLPESAFEDIKAYGEDPIGNGPYKMDGKGAWEHDVQIKLVPNEEYDGVRKPKNGGVTLKFFTNPDTAYTAVQTGDLDVLDAVPPSALSTFQDDSSVQAISEPGSVFGSVTIPERLPGFGTNDEGRLRRQAISKAINRPEITKNIFDDTRTPAVDFSAPVMPGFDKDIPGSDVLTFDADEAKKLWAQADDIAPFKGSFVIAYNGDGAGNKEWVDAIANQLKNNLGIDAKGQAYATFDELRSDVTNRTIKTAFRTGWQPDYPSIFNYLAPLYQTKAGSNDGDYSSKEFDDLMTKIAGEPDEDKRYELQSQAQEVLFKDLPAIPLWYSNVAAAASKNVENVEFNWQNQPELHLITKK</sequence>
<proteinExistence type="predicted"/>
<feature type="region of interest" description="Disordered" evidence="1">
    <location>
        <begin position="34"/>
        <end position="56"/>
    </location>
</feature>
<dbReference type="KEGG" id="aer:AERYTH_06890"/>
<accession>A0A0U4D8E1</accession>
<feature type="compositionally biased region" description="Polar residues" evidence="1">
    <location>
        <begin position="38"/>
        <end position="56"/>
    </location>
</feature>
<dbReference type="Gene3D" id="3.40.190.10">
    <property type="entry name" value="Periplasmic binding protein-like II"/>
    <property type="match status" value="1"/>
</dbReference>
<name>A0A0U4D8E1_9ACTN</name>
<reference evidence="4 5" key="1">
    <citation type="journal article" date="1991" name="Int. J. Syst. Bacteriol.">
        <title>Description of the erythromycin-producing bacterium Arthrobacter sp. strain NRRL B-3381 as Aeromicrobium erythreum gen. nov., sp. nov.</title>
        <authorList>
            <person name="Miller E.S."/>
            <person name="Woese C.R."/>
            <person name="Brenner S."/>
        </authorList>
    </citation>
    <scope>NUCLEOTIDE SEQUENCE [LARGE SCALE GENOMIC DNA]</scope>
    <source>
        <strain evidence="4 5">AR18</strain>
    </source>
</reference>
<dbReference type="PATRIC" id="fig|2041.4.peg.1444"/>
<dbReference type="InterPro" id="IPR000914">
    <property type="entry name" value="SBP_5_dom"/>
</dbReference>
<dbReference type="OrthoDB" id="9046151at2"/>
<dbReference type="Pfam" id="PF00496">
    <property type="entry name" value="SBP_bac_5"/>
    <property type="match status" value="1"/>
</dbReference>
<dbReference type="InterPro" id="IPR030678">
    <property type="entry name" value="Peptide/Ni-bd"/>
</dbReference>
<dbReference type="GO" id="GO:1904680">
    <property type="term" value="F:peptide transmembrane transporter activity"/>
    <property type="evidence" value="ECO:0007669"/>
    <property type="project" value="TreeGrafter"/>
</dbReference>
<dbReference type="GO" id="GO:0043190">
    <property type="term" value="C:ATP-binding cassette (ABC) transporter complex"/>
    <property type="evidence" value="ECO:0007669"/>
    <property type="project" value="InterPro"/>
</dbReference>
<feature type="signal peptide" evidence="2">
    <location>
        <begin position="1"/>
        <end position="23"/>
    </location>
</feature>
<evidence type="ECO:0000313" key="4">
    <source>
        <dbReference type="EMBL" id="ALX04434.1"/>
    </source>
</evidence>
<feature type="domain" description="Solute-binding protein family 5" evidence="3">
    <location>
        <begin position="82"/>
        <end position="462"/>
    </location>
</feature>
<evidence type="ECO:0000259" key="3">
    <source>
        <dbReference type="Pfam" id="PF00496"/>
    </source>
</evidence>
<feature type="chain" id="PRO_5038486206" evidence="2">
    <location>
        <begin position="24"/>
        <end position="541"/>
    </location>
</feature>
<dbReference type="PROSITE" id="PS51257">
    <property type="entry name" value="PROKAR_LIPOPROTEIN"/>
    <property type="match status" value="1"/>
</dbReference>
<dbReference type="AlphaFoldDB" id="A0A0U4D8E1"/>
<dbReference type="Gene3D" id="3.90.76.10">
    <property type="entry name" value="Dipeptide-binding Protein, Domain 1"/>
    <property type="match status" value="1"/>
</dbReference>
<dbReference type="GO" id="GO:0042597">
    <property type="term" value="C:periplasmic space"/>
    <property type="evidence" value="ECO:0007669"/>
    <property type="project" value="UniProtKB-ARBA"/>
</dbReference>
<dbReference type="PANTHER" id="PTHR30290:SF83">
    <property type="entry name" value="ABC TRANSPORTER SUBSTRATE-BINDING PROTEIN"/>
    <property type="match status" value="1"/>
</dbReference>
<gene>
    <name evidence="4" type="ORF">AERYTH_06890</name>
</gene>
<dbReference type="Gene3D" id="3.10.105.10">
    <property type="entry name" value="Dipeptide-binding Protein, Domain 3"/>
    <property type="match status" value="1"/>
</dbReference>
<protein>
    <submittedName>
        <fullName evidence="4">ABC transporter substrate-binding protein</fullName>
    </submittedName>
</protein>
<evidence type="ECO:0000256" key="1">
    <source>
        <dbReference type="SAM" id="MobiDB-lite"/>
    </source>
</evidence>
<dbReference type="SUPFAM" id="SSF53850">
    <property type="entry name" value="Periplasmic binding protein-like II"/>
    <property type="match status" value="1"/>
</dbReference>
<dbReference type="InterPro" id="IPR039424">
    <property type="entry name" value="SBP_5"/>
</dbReference>
<keyword evidence="2" id="KW-0732">Signal</keyword>
<evidence type="ECO:0000313" key="5">
    <source>
        <dbReference type="Proteomes" id="UP000067689"/>
    </source>
</evidence>
<dbReference type="EMBL" id="CP011502">
    <property type="protein sequence ID" value="ALX04434.1"/>
    <property type="molecule type" value="Genomic_DNA"/>
</dbReference>
<dbReference type="RefSeq" id="WP_067856379.1">
    <property type="nucleotide sequence ID" value="NZ_CP011502.1"/>
</dbReference>